<dbReference type="Pfam" id="PF08532">
    <property type="entry name" value="Glyco_hydro_42M"/>
    <property type="match status" value="1"/>
</dbReference>
<evidence type="ECO:0000256" key="7">
    <source>
        <dbReference type="PIRSR" id="PIRSR001084-1"/>
    </source>
</evidence>
<dbReference type="Pfam" id="PF02449">
    <property type="entry name" value="Glyco_hydro_42"/>
    <property type="match status" value="1"/>
</dbReference>
<evidence type="ECO:0000256" key="3">
    <source>
        <dbReference type="ARBA" id="ARBA00012756"/>
    </source>
</evidence>
<keyword evidence="5 6" id="KW-0326">Glycosidase</keyword>
<dbReference type="GO" id="GO:0046872">
    <property type="term" value="F:metal ion binding"/>
    <property type="evidence" value="ECO:0007669"/>
    <property type="project" value="UniProtKB-KW"/>
</dbReference>
<feature type="domain" description="Beta-galactosidase trimerisation" evidence="12">
    <location>
        <begin position="424"/>
        <end position="590"/>
    </location>
</feature>
<name>A0A7W9M186_9PSEU</name>
<evidence type="ECO:0000256" key="4">
    <source>
        <dbReference type="ARBA" id="ARBA00022801"/>
    </source>
</evidence>
<accession>A0A7W9M186</accession>
<proteinExistence type="inferred from homology"/>
<evidence type="ECO:0000256" key="10">
    <source>
        <dbReference type="SAM" id="MobiDB-lite"/>
    </source>
</evidence>
<reference evidence="13 14" key="1">
    <citation type="submission" date="2020-08" db="EMBL/GenBank/DDBJ databases">
        <title>Sequencing the genomes of 1000 actinobacteria strains.</title>
        <authorList>
            <person name="Klenk H.-P."/>
        </authorList>
    </citation>
    <scope>NUCLEOTIDE SEQUENCE [LARGE SCALE GENOMIC DNA]</scope>
    <source>
        <strain evidence="13 14">DSM 45486</strain>
    </source>
</reference>
<feature type="active site" description="Proton donor" evidence="7">
    <location>
        <position position="184"/>
    </location>
</feature>
<evidence type="ECO:0000313" key="14">
    <source>
        <dbReference type="Proteomes" id="UP000552097"/>
    </source>
</evidence>
<comment type="caution">
    <text evidence="13">The sequence shown here is derived from an EMBL/GenBank/DDBJ whole genome shotgun (WGS) entry which is preliminary data.</text>
</comment>
<evidence type="ECO:0000256" key="6">
    <source>
        <dbReference type="PIRNR" id="PIRNR001084"/>
    </source>
</evidence>
<dbReference type="SUPFAM" id="SSF51445">
    <property type="entry name" value="(Trans)glycosidases"/>
    <property type="match status" value="1"/>
</dbReference>
<sequence>MQDRAPESGDGTSEAHVGAGHPLPRPEDLPLGSAERGRSTSGLFFGGDYNPDQWPEEVWAEDFALMRTASVNLATVGVFSWSRLQPSPDRFDFDWLDRVLDGLHSAGVGVCLATPTASPPLWFTRTHPDALPVTRQGVRLVHGSRDTYCINAPAYRQASLRIATELANRYSDHPALRLWHVHNEYGTWCFCEHCEHAFQDWLRDRHGTLDSLNDAWSTDFWSQRYGRWDEVLPPRATQYLPNPAQELDYRRFLSDSMIRHYRDQQAVLAGRWPVTTNFVVDDWVPVDHAAFAREVDLVAIDHYPTTIGEAPAERAFAADRARGWARAAGHPDGRWLLMEHAAGAIHTDGVLRSLPPGSITEAAETHLARGAVGIMYFQWRASRGGAEQWHPAMIPHEGSDGPVFDEITRLGAALATRAPEVVDADVALVYDEQTMWAWQGKHLPTRHVDYDRLALRWHAALTEAHGNVDVTPPGADLGRYRLVVVPALYLMSATTHNWLRSHTGDLVLTATCGLVDEHARVTPSSLQDIIGARVTARIWLPPTEPVVLADGRTAGLCFETLQPTTARVLHTTADGSPAVIRNGRVTYIAALDLVDPALTTPDARPVSASLGSDGTRSR</sequence>
<keyword evidence="4 6" id="KW-0378">Hydrolase</keyword>
<dbReference type="GO" id="GO:0009341">
    <property type="term" value="C:beta-galactosidase complex"/>
    <property type="evidence" value="ECO:0007669"/>
    <property type="project" value="InterPro"/>
</dbReference>
<dbReference type="InterPro" id="IPR003476">
    <property type="entry name" value="Glyco_hydro_42"/>
</dbReference>
<feature type="domain" description="Glycoside hydrolase family 42 N-terminal" evidence="11">
    <location>
        <begin position="48"/>
        <end position="415"/>
    </location>
</feature>
<dbReference type="EMBL" id="JACHMO010000001">
    <property type="protein sequence ID" value="MBB5803562.1"/>
    <property type="molecule type" value="Genomic_DNA"/>
</dbReference>
<feature type="binding site" evidence="9">
    <location>
        <position position="191"/>
    </location>
    <ligand>
        <name>Zn(2+)</name>
        <dbReference type="ChEBI" id="CHEBI:29105"/>
    </ligand>
</feature>
<feature type="binding site" evidence="9">
    <location>
        <position position="194"/>
    </location>
    <ligand>
        <name>Zn(2+)</name>
        <dbReference type="ChEBI" id="CHEBI:29105"/>
    </ligand>
</feature>
<feature type="binding site" evidence="8">
    <location>
        <position position="145"/>
    </location>
    <ligand>
        <name>substrate</name>
    </ligand>
</feature>
<dbReference type="Gene3D" id="3.40.50.880">
    <property type="match status" value="1"/>
</dbReference>
<dbReference type="PANTHER" id="PTHR36447">
    <property type="entry name" value="BETA-GALACTOSIDASE GANA"/>
    <property type="match status" value="1"/>
</dbReference>
<dbReference type="GO" id="GO:0005975">
    <property type="term" value="P:carbohydrate metabolic process"/>
    <property type="evidence" value="ECO:0007669"/>
    <property type="project" value="InterPro"/>
</dbReference>
<organism evidence="13 14">
    <name type="scientific">Saccharothrix ecbatanensis</name>
    <dbReference type="NCBI Taxonomy" id="1105145"/>
    <lineage>
        <taxon>Bacteria</taxon>
        <taxon>Bacillati</taxon>
        <taxon>Actinomycetota</taxon>
        <taxon>Actinomycetes</taxon>
        <taxon>Pseudonocardiales</taxon>
        <taxon>Pseudonocardiaceae</taxon>
        <taxon>Saccharothrix</taxon>
    </lineage>
</organism>
<dbReference type="CDD" id="cd03143">
    <property type="entry name" value="A4_beta-galactosidase_middle_domain"/>
    <property type="match status" value="1"/>
</dbReference>
<dbReference type="RefSeq" id="WP_184920952.1">
    <property type="nucleotide sequence ID" value="NZ_JACHMO010000001.1"/>
</dbReference>
<evidence type="ECO:0000259" key="11">
    <source>
        <dbReference type="Pfam" id="PF02449"/>
    </source>
</evidence>
<keyword evidence="9" id="KW-0862">Zinc</keyword>
<feature type="binding site" evidence="8">
    <location>
        <position position="183"/>
    </location>
    <ligand>
        <name>substrate</name>
    </ligand>
</feature>
<evidence type="ECO:0000256" key="2">
    <source>
        <dbReference type="ARBA" id="ARBA00005940"/>
    </source>
</evidence>
<feature type="binding site" evidence="9">
    <location>
        <position position="189"/>
    </location>
    <ligand>
        <name>Zn(2+)</name>
        <dbReference type="ChEBI" id="CHEBI:29105"/>
    </ligand>
</feature>
<comment type="similarity">
    <text evidence="2 6">Belongs to the glycosyl hydrolase 42 family.</text>
</comment>
<evidence type="ECO:0000256" key="1">
    <source>
        <dbReference type="ARBA" id="ARBA00001412"/>
    </source>
</evidence>
<gene>
    <name evidence="13" type="ORF">F4560_003330</name>
</gene>
<dbReference type="InterPro" id="IPR017853">
    <property type="entry name" value="GH"/>
</dbReference>
<feature type="binding site" evidence="9">
    <location>
        <position position="149"/>
    </location>
    <ligand>
        <name>Zn(2+)</name>
        <dbReference type="ChEBI" id="CHEBI:29105"/>
    </ligand>
</feature>
<dbReference type="SUPFAM" id="SSF52317">
    <property type="entry name" value="Class I glutamine amidotransferase-like"/>
    <property type="match status" value="1"/>
</dbReference>
<dbReference type="GO" id="GO:0004565">
    <property type="term" value="F:beta-galactosidase activity"/>
    <property type="evidence" value="ECO:0007669"/>
    <property type="project" value="UniProtKB-EC"/>
</dbReference>
<comment type="catalytic activity">
    <reaction evidence="1 6">
        <text>Hydrolysis of terminal non-reducing beta-D-galactose residues in beta-D-galactosides.</text>
        <dbReference type="EC" id="3.2.1.23"/>
    </reaction>
</comment>
<dbReference type="PANTHER" id="PTHR36447:SF1">
    <property type="entry name" value="BETA-GALACTOSIDASE GANA"/>
    <property type="match status" value="1"/>
</dbReference>
<dbReference type="PIRSF" id="PIRSF001084">
    <property type="entry name" value="B-galactosidase"/>
    <property type="match status" value="1"/>
</dbReference>
<feature type="region of interest" description="Disordered" evidence="10">
    <location>
        <begin position="1"/>
        <end position="36"/>
    </location>
</feature>
<evidence type="ECO:0000256" key="8">
    <source>
        <dbReference type="PIRSR" id="PIRSR001084-2"/>
    </source>
</evidence>
<protein>
    <recommendedName>
        <fullName evidence="3 6">Beta-galactosidase</fullName>
        <shortName evidence="6">Beta-gal</shortName>
        <ecNumber evidence="3 6">3.2.1.23</ecNumber>
    </recommendedName>
</protein>
<dbReference type="InterPro" id="IPR029062">
    <property type="entry name" value="Class_I_gatase-like"/>
</dbReference>
<evidence type="ECO:0000256" key="9">
    <source>
        <dbReference type="PIRSR" id="PIRSR001084-3"/>
    </source>
</evidence>
<evidence type="ECO:0000259" key="12">
    <source>
        <dbReference type="Pfam" id="PF08532"/>
    </source>
</evidence>
<dbReference type="Gene3D" id="3.20.20.80">
    <property type="entry name" value="Glycosidases"/>
    <property type="match status" value="1"/>
</dbReference>
<keyword evidence="14" id="KW-1185">Reference proteome</keyword>
<dbReference type="AlphaFoldDB" id="A0A7W9M186"/>
<dbReference type="InterPro" id="IPR013738">
    <property type="entry name" value="Beta_galactosidase_Trimer"/>
</dbReference>
<evidence type="ECO:0000256" key="5">
    <source>
        <dbReference type="ARBA" id="ARBA00023295"/>
    </source>
</evidence>
<dbReference type="Proteomes" id="UP000552097">
    <property type="component" value="Unassembled WGS sequence"/>
</dbReference>
<evidence type="ECO:0000313" key="13">
    <source>
        <dbReference type="EMBL" id="MBB5803562.1"/>
    </source>
</evidence>
<feature type="active site" description="Nucleophile" evidence="7">
    <location>
        <position position="339"/>
    </location>
</feature>
<dbReference type="InterPro" id="IPR013529">
    <property type="entry name" value="Glyco_hydro_42_N"/>
</dbReference>
<keyword evidence="9" id="KW-0479">Metal-binding</keyword>
<dbReference type="EC" id="3.2.1.23" evidence="3 6"/>